<proteinExistence type="predicted"/>
<feature type="region of interest" description="Disordered" evidence="1">
    <location>
        <begin position="127"/>
        <end position="183"/>
    </location>
</feature>
<reference evidence="2" key="1">
    <citation type="journal article" date="2019" name="bioRxiv">
        <title>The Genome of the Zebra Mussel, Dreissena polymorpha: A Resource for Invasive Species Research.</title>
        <authorList>
            <person name="McCartney M.A."/>
            <person name="Auch B."/>
            <person name="Kono T."/>
            <person name="Mallez S."/>
            <person name="Zhang Y."/>
            <person name="Obille A."/>
            <person name="Becker A."/>
            <person name="Abrahante J.E."/>
            <person name="Garbe J."/>
            <person name="Badalamenti J.P."/>
            <person name="Herman A."/>
            <person name="Mangelson H."/>
            <person name="Liachko I."/>
            <person name="Sullivan S."/>
            <person name="Sone E.D."/>
            <person name="Koren S."/>
            <person name="Silverstein K.A.T."/>
            <person name="Beckman K.B."/>
            <person name="Gohl D.M."/>
        </authorList>
    </citation>
    <scope>NUCLEOTIDE SEQUENCE</scope>
    <source>
        <strain evidence="2">Duluth1</strain>
        <tissue evidence="2">Whole animal</tissue>
    </source>
</reference>
<evidence type="ECO:0000313" key="2">
    <source>
        <dbReference type="EMBL" id="KAH3845787.1"/>
    </source>
</evidence>
<feature type="compositionally biased region" description="Polar residues" evidence="1">
    <location>
        <begin position="127"/>
        <end position="143"/>
    </location>
</feature>
<name>A0A9D4KV83_DREPO</name>
<protein>
    <submittedName>
        <fullName evidence="2">Uncharacterized protein</fullName>
    </submittedName>
</protein>
<feature type="compositionally biased region" description="Polar residues" evidence="1">
    <location>
        <begin position="61"/>
        <end position="71"/>
    </location>
</feature>
<feature type="region of interest" description="Disordered" evidence="1">
    <location>
        <begin position="51"/>
        <end position="71"/>
    </location>
</feature>
<keyword evidence="3" id="KW-1185">Reference proteome</keyword>
<evidence type="ECO:0000256" key="1">
    <source>
        <dbReference type="SAM" id="MobiDB-lite"/>
    </source>
</evidence>
<accession>A0A9D4KV83</accession>
<sequence length="183" mass="20690">MFPEWFQVLGHDRLVVGNTDTNENKIPQNTGKEEKVYSADTVIDDEISAAISESESESEIFENSNCPGKTSELQYTENVNRTITHDIEQTELKKRENIPRLYTERKLQQDQSYAEAVTTNYIDKNTKQHMISNSRNVNTTSDVNPPIKSSVAANPKNRSTEKPSVGSHKIDSSKATRQNTARK</sequence>
<comment type="caution">
    <text evidence="2">The sequence shown here is derived from an EMBL/GenBank/DDBJ whole genome shotgun (WGS) entry which is preliminary data.</text>
</comment>
<dbReference type="Proteomes" id="UP000828390">
    <property type="component" value="Unassembled WGS sequence"/>
</dbReference>
<gene>
    <name evidence="2" type="ORF">DPMN_088076</name>
</gene>
<dbReference type="EMBL" id="JAIWYP010000003">
    <property type="protein sequence ID" value="KAH3845787.1"/>
    <property type="molecule type" value="Genomic_DNA"/>
</dbReference>
<reference evidence="2" key="2">
    <citation type="submission" date="2020-11" db="EMBL/GenBank/DDBJ databases">
        <authorList>
            <person name="McCartney M.A."/>
            <person name="Auch B."/>
            <person name="Kono T."/>
            <person name="Mallez S."/>
            <person name="Becker A."/>
            <person name="Gohl D.M."/>
            <person name="Silverstein K.A.T."/>
            <person name="Koren S."/>
            <person name="Bechman K.B."/>
            <person name="Herman A."/>
            <person name="Abrahante J.E."/>
            <person name="Garbe J."/>
        </authorList>
    </citation>
    <scope>NUCLEOTIDE SEQUENCE</scope>
    <source>
        <strain evidence="2">Duluth1</strain>
        <tissue evidence="2">Whole animal</tissue>
    </source>
</reference>
<organism evidence="2 3">
    <name type="scientific">Dreissena polymorpha</name>
    <name type="common">Zebra mussel</name>
    <name type="synonym">Mytilus polymorpha</name>
    <dbReference type="NCBI Taxonomy" id="45954"/>
    <lineage>
        <taxon>Eukaryota</taxon>
        <taxon>Metazoa</taxon>
        <taxon>Spiralia</taxon>
        <taxon>Lophotrochozoa</taxon>
        <taxon>Mollusca</taxon>
        <taxon>Bivalvia</taxon>
        <taxon>Autobranchia</taxon>
        <taxon>Heteroconchia</taxon>
        <taxon>Euheterodonta</taxon>
        <taxon>Imparidentia</taxon>
        <taxon>Neoheterodontei</taxon>
        <taxon>Myida</taxon>
        <taxon>Dreissenoidea</taxon>
        <taxon>Dreissenidae</taxon>
        <taxon>Dreissena</taxon>
    </lineage>
</organism>
<evidence type="ECO:0000313" key="3">
    <source>
        <dbReference type="Proteomes" id="UP000828390"/>
    </source>
</evidence>
<dbReference type="AlphaFoldDB" id="A0A9D4KV83"/>